<protein>
    <submittedName>
        <fullName evidence="1">Uncharacterized protein</fullName>
    </submittedName>
</protein>
<comment type="caution">
    <text evidence="1">The sequence shown here is derived from an EMBL/GenBank/DDBJ whole genome shotgun (WGS) entry which is preliminary data.</text>
</comment>
<dbReference type="Proteomes" id="UP000597867">
    <property type="component" value="Unassembled WGS sequence"/>
</dbReference>
<accession>A0ACC5Q3P2</accession>
<gene>
    <name evidence="1" type="ORF">IQ222_12840</name>
</gene>
<organism evidence="1 2">
    <name type="scientific">Dolichospermum flos-aquae LEGE 04289</name>
    <dbReference type="NCBI Taxonomy" id="1828708"/>
    <lineage>
        <taxon>Bacteria</taxon>
        <taxon>Bacillati</taxon>
        <taxon>Cyanobacteriota</taxon>
        <taxon>Cyanophyceae</taxon>
        <taxon>Nostocales</taxon>
        <taxon>Aphanizomenonaceae</taxon>
        <taxon>Dolichospermum</taxon>
    </lineage>
</organism>
<name>A0ACC5Q3P2_DOLFA</name>
<evidence type="ECO:0000313" key="1">
    <source>
        <dbReference type="EMBL" id="MBE9219660.1"/>
    </source>
</evidence>
<proteinExistence type="predicted"/>
<keyword evidence="2" id="KW-1185">Reference proteome</keyword>
<sequence>MAGLYVILGNSETKRIDIAADRLTFFSDQETREIFVDDYFSCCLVSQNNPDFFGTAYDPKSGIRVITSGRVAWSSSDWIRSQKMTQYQGGLSNRLILDQYLNKGIAGVERHNGSAILLIWDPRLKELHLLTDHFGYHPIFLYRPDNISKCVISTFPDAIADDKQIVTEADYVSMADFLRAWRITPPHTYYKDINYAGAAVHWCWNFATDTVKQRYYWEPFKDSPFSTLDEAVEELTQALRNSIYIRTLPHLCPVVSYTSGGLDSRSVLFSAADPSGLVGLNLYDQPNKESAIAEKLCQAAGVKYVGFERDDDYYPRWMQQGVRFSGGMWSLEDNHFLGTREFVAKFNPQTVLTACTSDWLFKGYGLEKQHQQLFGKNLPTFEFTNQRVNGFLPNYPRQSPPEFDVEIQERILSWFDGTPQKLMTDQDRLLVEDKRIRPACYAVSVSGQIMHRIFPYDTFLADTKVADCYSRSRAEWKLNGDLWALAIANLCQGGENIVDANFGWKVGSSYWQKLFMFGVGWIKRRIIKQNYLQGLATDGSWPNLSWYLHHSKTLKDFWYSRSIEDKQLISILWGDDCWDLSLEDWAKDPNSLFRILTLLNHWQSRRSRSNISHIDR</sequence>
<evidence type="ECO:0000313" key="2">
    <source>
        <dbReference type="Proteomes" id="UP000597867"/>
    </source>
</evidence>
<dbReference type="EMBL" id="JADEWF010000041">
    <property type="protein sequence ID" value="MBE9219660.1"/>
    <property type="molecule type" value="Genomic_DNA"/>
</dbReference>
<reference evidence="1" key="1">
    <citation type="submission" date="2020-10" db="EMBL/GenBank/DDBJ databases">
        <authorList>
            <person name="Castelo-Branco R."/>
            <person name="Eusebio N."/>
            <person name="Adriana R."/>
            <person name="Vieira A."/>
            <person name="Brugerolle De Fraissinette N."/>
            <person name="Rezende De Castro R."/>
            <person name="Schneider M.P."/>
            <person name="Vasconcelos V."/>
            <person name="Leao P.N."/>
        </authorList>
    </citation>
    <scope>NUCLEOTIDE SEQUENCE</scope>
    <source>
        <strain evidence="1">LEGE 04289</strain>
    </source>
</reference>